<keyword evidence="7" id="KW-0813">Transport</keyword>
<evidence type="ECO:0000256" key="3">
    <source>
        <dbReference type="ARBA" id="ARBA00022475"/>
    </source>
</evidence>
<proteinExistence type="inferred from homology"/>
<keyword evidence="4 7" id="KW-0812">Transmembrane</keyword>
<evidence type="ECO:0000256" key="5">
    <source>
        <dbReference type="ARBA" id="ARBA00022989"/>
    </source>
</evidence>
<sequence length="150" mass="16457">MKFKRTNREELQINITPLIDVVFLLLIFFMVTTTFNRETKLLVTLPEANAELADSQPSQIEIIVSRDGTYAINGRNLVNSRIETLIQGLEIESAGDISLAILLIADAEATHQSVVTAMDAIGQSGFTRLNIATQRPQAVENTEAAPTDSL</sequence>
<dbReference type="InterPro" id="IPR003400">
    <property type="entry name" value="ExbD"/>
</dbReference>
<evidence type="ECO:0000256" key="8">
    <source>
        <dbReference type="SAM" id="Phobius"/>
    </source>
</evidence>
<keyword evidence="5 8" id="KW-1133">Transmembrane helix</keyword>
<evidence type="ECO:0000256" key="7">
    <source>
        <dbReference type="RuleBase" id="RU003879"/>
    </source>
</evidence>
<comment type="similarity">
    <text evidence="2 7">Belongs to the ExbD/TolR family.</text>
</comment>
<keyword evidence="3" id="KW-1003">Cell membrane</keyword>
<evidence type="ECO:0000256" key="2">
    <source>
        <dbReference type="ARBA" id="ARBA00005811"/>
    </source>
</evidence>
<feature type="transmembrane region" description="Helical" evidence="8">
    <location>
        <begin position="12"/>
        <end position="31"/>
    </location>
</feature>
<dbReference type="EMBL" id="NVVJ01000050">
    <property type="protein sequence ID" value="PCJ22816.1"/>
    <property type="molecule type" value="Genomic_DNA"/>
</dbReference>
<comment type="caution">
    <text evidence="9">The sequence shown here is derived from an EMBL/GenBank/DDBJ whole genome shotgun (WGS) entry which is preliminary data.</text>
</comment>
<dbReference type="PANTHER" id="PTHR30558">
    <property type="entry name" value="EXBD MEMBRANE COMPONENT OF PMF-DRIVEN MACROMOLECULE IMPORT SYSTEM"/>
    <property type="match status" value="1"/>
</dbReference>
<dbReference type="AlphaFoldDB" id="A0A2A5AVC9"/>
<gene>
    <name evidence="9" type="ORF">COA96_13390</name>
</gene>
<evidence type="ECO:0000256" key="1">
    <source>
        <dbReference type="ARBA" id="ARBA00004162"/>
    </source>
</evidence>
<name>A0A2A5AVC9_9GAMM</name>
<dbReference type="GO" id="GO:0022857">
    <property type="term" value="F:transmembrane transporter activity"/>
    <property type="evidence" value="ECO:0007669"/>
    <property type="project" value="InterPro"/>
</dbReference>
<keyword evidence="7" id="KW-0653">Protein transport</keyword>
<evidence type="ECO:0000313" key="10">
    <source>
        <dbReference type="Proteomes" id="UP000218327"/>
    </source>
</evidence>
<evidence type="ECO:0000256" key="6">
    <source>
        <dbReference type="ARBA" id="ARBA00023136"/>
    </source>
</evidence>
<dbReference type="Proteomes" id="UP000218327">
    <property type="component" value="Unassembled WGS sequence"/>
</dbReference>
<keyword evidence="6 8" id="KW-0472">Membrane</keyword>
<dbReference type="Gene3D" id="3.30.420.270">
    <property type="match status" value="1"/>
</dbReference>
<comment type="subcellular location">
    <subcellularLocation>
        <location evidence="1">Cell membrane</location>
        <topology evidence="1">Single-pass membrane protein</topology>
    </subcellularLocation>
    <subcellularLocation>
        <location evidence="7">Cell membrane</location>
        <topology evidence="7">Single-pass type II membrane protein</topology>
    </subcellularLocation>
</comment>
<dbReference type="GO" id="GO:0015031">
    <property type="term" value="P:protein transport"/>
    <property type="evidence" value="ECO:0007669"/>
    <property type="project" value="UniProtKB-KW"/>
</dbReference>
<dbReference type="Pfam" id="PF02472">
    <property type="entry name" value="ExbD"/>
    <property type="match status" value="1"/>
</dbReference>
<organism evidence="9 10">
    <name type="scientific">SAR86 cluster bacterium</name>
    <dbReference type="NCBI Taxonomy" id="2030880"/>
    <lineage>
        <taxon>Bacteria</taxon>
        <taxon>Pseudomonadati</taxon>
        <taxon>Pseudomonadota</taxon>
        <taxon>Gammaproteobacteria</taxon>
        <taxon>SAR86 cluster</taxon>
    </lineage>
</organism>
<evidence type="ECO:0000256" key="4">
    <source>
        <dbReference type="ARBA" id="ARBA00022692"/>
    </source>
</evidence>
<protein>
    <submittedName>
        <fullName evidence="9">Biopolymer transporter ExbD</fullName>
    </submittedName>
</protein>
<dbReference type="PANTHER" id="PTHR30558:SF3">
    <property type="entry name" value="BIOPOLYMER TRANSPORT PROTEIN EXBD-RELATED"/>
    <property type="match status" value="1"/>
</dbReference>
<reference evidence="10" key="1">
    <citation type="submission" date="2017-08" db="EMBL/GenBank/DDBJ databases">
        <title>A dynamic microbial community with high functional redundancy inhabits the cold, oxic subseafloor aquifer.</title>
        <authorList>
            <person name="Tully B.J."/>
            <person name="Wheat C.G."/>
            <person name="Glazer B.T."/>
            <person name="Huber J.A."/>
        </authorList>
    </citation>
    <scope>NUCLEOTIDE SEQUENCE [LARGE SCALE GENOMIC DNA]</scope>
</reference>
<accession>A0A2A5AVC9</accession>
<dbReference type="GO" id="GO:0005886">
    <property type="term" value="C:plasma membrane"/>
    <property type="evidence" value="ECO:0007669"/>
    <property type="project" value="UniProtKB-SubCell"/>
</dbReference>
<evidence type="ECO:0000313" key="9">
    <source>
        <dbReference type="EMBL" id="PCJ22816.1"/>
    </source>
</evidence>